<name>A0A210QZ38_MIZYE</name>
<evidence type="ECO:0000256" key="3">
    <source>
        <dbReference type="ARBA" id="ARBA00023027"/>
    </source>
</evidence>
<sequence length="117" mass="13233">MIRTCGGHTTDDVNVADIAQTEIDDWRNARYCVHGTTKSAYEVIKKVGLSRMTRRFIHFAHCKAAVKPNTVVLIHLDIRYYLSKGCRLYRLANGTIGTAGNSRGMIKPAFFNRVQFL</sequence>
<comment type="caution">
    <text evidence="4">The sequence shown here is derived from an EMBL/GenBank/DDBJ whole genome shotgun (WGS) entry which is preliminary data.</text>
</comment>
<evidence type="ECO:0000256" key="1">
    <source>
        <dbReference type="ARBA" id="ARBA00009836"/>
    </source>
</evidence>
<organism evidence="4 5">
    <name type="scientific">Mizuhopecten yessoensis</name>
    <name type="common">Japanese scallop</name>
    <name type="synonym">Patinopecten yessoensis</name>
    <dbReference type="NCBI Taxonomy" id="6573"/>
    <lineage>
        <taxon>Eukaryota</taxon>
        <taxon>Metazoa</taxon>
        <taxon>Spiralia</taxon>
        <taxon>Lophotrochozoa</taxon>
        <taxon>Mollusca</taxon>
        <taxon>Bivalvia</taxon>
        <taxon>Autobranchia</taxon>
        <taxon>Pteriomorphia</taxon>
        <taxon>Pectinida</taxon>
        <taxon>Pectinoidea</taxon>
        <taxon>Pectinidae</taxon>
        <taxon>Mizuhopecten</taxon>
    </lineage>
</organism>
<dbReference type="InterPro" id="IPR042081">
    <property type="entry name" value="RNA_2'-PTrans_C"/>
</dbReference>
<dbReference type="EMBL" id="NEDP02001165">
    <property type="protein sequence ID" value="OWF54029.1"/>
    <property type="molecule type" value="Genomic_DNA"/>
</dbReference>
<dbReference type="GO" id="GO:0006388">
    <property type="term" value="P:tRNA splicing, via endonucleolytic cleavage and ligation"/>
    <property type="evidence" value="ECO:0007669"/>
    <property type="project" value="TreeGrafter"/>
</dbReference>
<comment type="similarity">
    <text evidence="1">Belongs to the KptA/TPT1 family.</text>
</comment>
<dbReference type="PANTHER" id="PTHR12684:SF2">
    <property type="entry name" value="TRNA 2'-PHOSPHOTRANSFERASE 1"/>
    <property type="match status" value="1"/>
</dbReference>
<protein>
    <submittedName>
        <fullName evidence="4">tRNA 2'-phosphotransferase 1</fullName>
    </submittedName>
</protein>
<dbReference type="PANTHER" id="PTHR12684">
    <property type="entry name" value="PUTATIVE PHOSPHOTRANSFERASE"/>
    <property type="match status" value="1"/>
</dbReference>
<dbReference type="Proteomes" id="UP000242188">
    <property type="component" value="Unassembled WGS sequence"/>
</dbReference>
<dbReference type="STRING" id="6573.A0A210QZ38"/>
<evidence type="ECO:0000313" key="4">
    <source>
        <dbReference type="EMBL" id="OWF54029.1"/>
    </source>
</evidence>
<evidence type="ECO:0000256" key="2">
    <source>
        <dbReference type="ARBA" id="ARBA00022679"/>
    </source>
</evidence>
<gene>
    <name evidence="4" type="ORF">KP79_PYT25432</name>
</gene>
<dbReference type="Gene3D" id="3.20.170.30">
    <property type="match status" value="1"/>
</dbReference>
<reference evidence="4 5" key="1">
    <citation type="journal article" date="2017" name="Nat. Ecol. Evol.">
        <title>Scallop genome provides insights into evolution of bilaterian karyotype and development.</title>
        <authorList>
            <person name="Wang S."/>
            <person name="Zhang J."/>
            <person name="Jiao W."/>
            <person name="Li J."/>
            <person name="Xun X."/>
            <person name="Sun Y."/>
            <person name="Guo X."/>
            <person name="Huan P."/>
            <person name="Dong B."/>
            <person name="Zhang L."/>
            <person name="Hu X."/>
            <person name="Sun X."/>
            <person name="Wang J."/>
            <person name="Zhao C."/>
            <person name="Wang Y."/>
            <person name="Wang D."/>
            <person name="Huang X."/>
            <person name="Wang R."/>
            <person name="Lv J."/>
            <person name="Li Y."/>
            <person name="Zhang Z."/>
            <person name="Liu B."/>
            <person name="Lu W."/>
            <person name="Hui Y."/>
            <person name="Liang J."/>
            <person name="Zhou Z."/>
            <person name="Hou R."/>
            <person name="Li X."/>
            <person name="Liu Y."/>
            <person name="Li H."/>
            <person name="Ning X."/>
            <person name="Lin Y."/>
            <person name="Zhao L."/>
            <person name="Xing Q."/>
            <person name="Dou J."/>
            <person name="Li Y."/>
            <person name="Mao J."/>
            <person name="Guo H."/>
            <person name="Dou H."/>
            <person name="Li T."/>
            <person name="Mu C."/>
            <person name="Jiang W."/>
            <person name="Fu Q."/>
            <person name="Fu X."/>
            <person name="Miao Y."/>
            <person name="Liu J."/>
            <person name="Yu Q."/>
            <person name="Li R."/>
            <person name="Liao H."/>
            <person name="Li X."/>
            <person name="Kong Y."/>
            <person name="Jiang Z."/>
            <person name="Chourrout D."/>
            <person name="Li R."/>
            <person name="Bao Z."/>
        </authorList>
    </citation>
    <scope>NUCLEOTIDE SEQUENCE [LARGE SCALE GENOMIC DNA]</scope>
    <source>
        <strain evidence="4 5">PY_sf001</strain>
    </source>
</reference>
<dbReference type="SUPFAM" id="SSF56399">
    <property type="entry name" value="ADP-ribosylation"/>
    <property type="match status" value="1"/>
</dbReference>
<dbReference type="OrthoDB" id="419694at2759"/>
<dbReference type="Pfam" id="PF01885">
    <property type="entry name" value="PTS_2-RNA"/>
    <property type="match status" value="1"/>
</dbReference>
<dbReference type="GO" id="GO:0000215">
    <property type="term" value="F:tRNA 2'-phosphotransferase activity"/>
    <property type="evidence" value="ECO:0007669"/>
    <property type="project" value="TreeGrafter"/>
</dbReference>
<dbReference type="InterPro" id="IPR002745">
    <property type="entry name" value="Ptrans_KptA/Tpt1"/>
</dbReference>
<proteinExistence type="inferred from homology"/>
<dbReference type="AlphaFoldDB" id="A0A210QZ38"/>
<keyword evidence="3" id="KW-0520">NAD</keyword>
<evidence type="ECO:0000313" key="5">
    <source>
        <dbReference type="Proteomes" id="UP000242188"/>
    </source>
</evidence>
<keyword evidence="5" id="KW-1185">Reference proteome</keyword>
<accession>A0A210QZ38</accession>
<keyword evidence="2 4" id="KW-0808">Transferase</keyword>